<dbReference type="PANTHER" id="PTHR37475:SF1">
    <property type="entry name" value="ZYGOTE-SPECIFIC PROTEIN"/>
    <property type="match status" value="1"/>
</dbReference>
<dbReference type="PANTHER" id="PTHR37475">
    <property type="entry name" value="ZYGOTE-SPECIFIC CLASS V COPY B GENE PROTEIN"/>
    <property type="match status" value="1"/>
</dbReference>
<evidence type="ECO:0000313" key="1">
    <source>
        <dbReference type="EMBL" id="KAF5332937.1"/>
    </source>
</evidence>
<protein>
    <submittedName>
        <fullName evidence="1">Uncharacterized protein</fullName>
    </submittedName>
</protein>
<gene>
    <name evidence="1" type="ORF">D9758_015962</name>
</gene>
<dbReference type="AlphaFoldDB" id="A0A8H5FDV9"/>
<accession>A0A8H5FDV9</accession>
<sequence length="399" mass="42527">MGEEVTRLPPSAIEIIPNTGDVVANLPPPPSTLFVRPAVERIPGRPESIDARIALSKEQTQAFNLAFEGFPLVGNIVSVREFLSPYWASITGNTGTAGNVSNLGFPTYHDMKAVRKCMQLGPDGTFIKNLGPQTFWKGLCVNTQEVLRGGAKATPHMYHVSANMTEDTAHTIRETVIGPVGVLPSSLGNLERLDWFTPFRPSVAWQTPNTAFAVHDWHFGVRVADTPSYVVHSESWIPMEADYQYSGPKNPVTFGPSSVITSESQDPRPLNPYLRPAMIGVSYLWKFGTNRANVYTALSAQDLGPVPTVAETMRFSLPSLLRITVAVATFQSVQAGLLAYGICQTGCNTLAVACYSAAGATFGTVVASAATPAAILACNAALGKCSAACAAVTLVAPTP</sequence>
<keyword evidence="2" id="KW-1185">Reference proteome</keyword>
<evidence type="ECO:0000313" key="2">
    <source>
        <dbReference type="Proteomes" id="UP000559256"/>
    </source>
</evidence>
<proteinExistence type="predicted"/>
<organism evidence="1 2">
    <name type="scientific">Tetrapyrgos nigripes</name>
    <dbReference type="NCBI Taxonomy" id="182062"/>
    <lineage>
        <taxon>Eukaryota</taxon>
        <taxon>Fungi</taxon>
        <taxon>Dikarya</taxon>
        <taxon>Basidiomycota</taxon>
        <taxon>Agaricomycotina</taxon>
        <taxon>Agaricomycetes</taxon>
        <taxon>Agaricomycetidae</taxon>
        <taxon>Agaricales</taxon>
        <taxon>Marasmiineae</taxon>
        <taxon>Marasmiaceae</taxon>
        <taxon>Tetrapyrgos</taxon>
    </lineage>
</organism>
<dbReference type="EMBL" id="JAACJM010000299">
    <property type="protein sequence ID" value="KAF5332937.1"/>
    <property type="molecule type" value="Genomic_DNA"/>
</dbReference>
<dbReference type="OrthoDB" id="10063670at2759"/>
<reference evidence="1 2" key="1">
    <citation type="journal article" date="2020" name="ISME J.">
        <title>Uncovering the hidden diversity of litter-decomposition mechanisms in mushroom-forming fungi.</title>
        <authorList>
            <person name="Floudas D."/>
            <person name="Bentzer J."/>
            <person name="Ahren D."/>
            <person name="Johansson T."/>
            <person name="Persson P."/>
            <person name="Tunlid A."/>
        </authorList>
    </citation>
    <scope>NUCLEOTIDE SEQUENCE [LARGE SCALE GENOMIC DNA]</scope>
    <source>
        <strain evidence="1 2">CBS 291.85</strain>
    </source>
</reference>
<name>A0A8H5FDV9_9AGAR</name>
<comment type="caution">
    <text evidence="1">The sequence shown here is derived from an EMBL/GenBank/DDBJ whole genome shotgun (WGS) entry which is preliminary data.</text>
</comment>
<dbReference type="Proteomes" id="UP000559256">
    <property type="component" value="Unassembled WGS sequence"/>
</dbReference>